<evidence type="ECO:0000256" key="8">
    <source>
        <dbReference type="ARBA" id="ARBA00026068"/>
    </source>
</evidence>
<dbReference type="Pfam" id="PF05164">
    <property type="entry name" value="ZapA"/>
    <property type="match status" value="1"/>
</dbReference>
<name>A0A0B6WW91_9BACT</name>
<keyword evidence="3" id="KW-0963">Cytoplasm</keyword>
<dbReference type="InterPro" id="IPR007838">
    <property type="entry name" value="Cell_div_ZapA-like"/>
</dbReference>
<evidence type="ECO:0000313" key="10">
    <source>
        <dbReference type="EMBL" id="CDM65012.1"/>
    </source>
</evidence>
<dbReference type="OrthoDB" id="9808604at2"/>
<evidence type="ECO:0000256" key="6">
    <source>
        <dbReference type="ARBA" id="ARBA00023306"/>
    </source>
</evidence>
<keyword evidence="4" id="KW-0132">Cell division</keyword>
<evidence type="ECO:0000256" key="7">
    <source>
        <dbReference type="ARBA" id="ARBA00024910"/>
    </source>
</evidence>
<reference evidence="10 11" key="2">
    <citation type="submission" date="2015-01" db="EMBL/GenBank/DDBJ databases">
        <title>Complete genome sequence of Pyrinomonas methylaliphatogenes type strain K22T.</title>
        <authorList>
            <person name="Lee K.C.Y."/>
            <person name="Power J.F."/>
            <person name="Dunfield P.F."/>
            <person name="Morgan X.C."/>
            <person name="Huttenhower C."/>
            <person name="Stott M.B."/>
        </authorList>
    </citation>
    <scope>NUCLEOTIDE SEQUENCE [LARGE SCALE GENOMIC DNA]</scope>
    <source>
        <strain evidence="10 11">K22</strain>
    </source>
</reference>
<dbReference type="GO" id="GO:0000917">
    <property type="term" value="P:division septum assembly"/>
    <property type="evidence" value="ECO:0007669"/>
    <property type="project" value="UniProtKB-KW"/>
</dbReference>
<dbReference type="RefSeq" id="WP_041975072.1">
    <property type="nucleotide sequence ID" value="NZ_CBXV010000004.1"/>
</dbReference>
<dbReference type="EMBL" id="CBXV010000004">
    <property type="protein sequence ID" value="CDM65012.1"/>
    <property type="molecule type" value="Genomic_DNA"/>
</dbReference>
<comment type="subunit">
    <text evidence="8">Homodimer. Interacts with FtsZ.</text>
</comment>
<dbReference type="InterPro" id="IPR042233">
    <property type="entry name" value="Cell_div_ZapA_N"/>
</dbReference>
<evidence type="ECO:0000256" key="2">
    <source>
        <dbReference type="ARBA" id="ARBA00015195"/>
    </source>
</evidence>
<evidence type="ECO:0000313" key="11">
    <source>
        <dbReference type="Proteomes" id="UP000031518"/>
    </source>
</evidence>
<dbReference type="AlphaFoldDB" id="A0A0B6WW91"/>
<dbReference type="STRING" id="454194.PYK22_01009"/>
<dbReference type="Gene3D" id="1.20.5.50">
    <property type="match status" value="1"/>
</dbReference>
<keyword evidence="6" id="KW-0131">Cell cycle</keyword>
<evidence type="ECO:0000256" key="5">
    <source>
        <dbReference type="ARBA" id="ARBA00023210"/>
    </source>
</evidence>
<dbReference type="GO" id="GO:0043093">
    <property type="term" value="P:FtsZ-dependent cytokinesis"/>
    <property type="evidence" value="ECO:0007669"/>
    <property type="project" value="TreeGrafter"/>
</dbReference>
<evidence type="ECO:0000256" key="4">
    <source>
        <dbReference type="ARBA" id="ARBA00022618"/>
    </source>
</evidence>
<comment type="subcellular location">
    <subcellularLocation>
        <location evidence="1">Cytoplasm</location>
    </subcellularLocation>
</comment>
<dbReference type="GO" id="GO:0000921">
    <property type="term" value="P:septin ring assembly"/>
    <property type="evidence" value="ECO:0007669"/>
    <property type="project" value="TreeGrafter"/>
</dbReference>
<protein>
    <recommendedName>
        <fullName evidence="2">Cell division protein ZapA</fullName>
    </recommendedName>
    <alternativeName>
        <fullName evidence="9">Z ring-associated protein ZapA</fullName>
    </alternativeName>
</protein>
<gene>
    <name evidence="10" type="ORF">PYK22_01009</name>
</gene>
<dbReference type="PANTHER" id="PTHR34981">
    <property type="entry name" value="CELL DIVISION PROTEIN ZAPA"/>
    <property type="match status" value="1"/>
</dbReference>
<keyword evidence="11" id="KW-1185">Reference proteome</keyword>
<organism evidence="10 11">
    <name type="scientific">Pyrinomonas methylaliphatogenes</name>
    <dbReference type="NCBI Taxonomy" id="454194"/>
    <lineage>
        <taxon>Bacteria</taxon>
        <taxon>Pseudomonadati</taxon>
        <taxon>Acidobacteriota</taxon>
        <taxon>Blastocatellia</taxon>
        <taxon>Blastocatellales</taxon>
        <taxon>Pyrinomonadaceae</taxon>
        <taxon>Pyrinomonas</taxon>
    </lineage>
</organism>
<accession>A0A0B6WW91</accession>
<keyword evidence="5" id="KW-0717">Septation</keyword>
<dbReference type="InterPro" id="IPR036192">
    <property type="entry name" value="Cell_div_ZapA-like_sf"/>
</dbReference>
<comment type="function">
    <text evidence="7">Activator of cell division through the inhibition of FtsZ GTPase activity, therefore promoting FtsZ assembly into bundles of protofilaments necessary for the formation of the division Z ring. It is recruited early at mid-cell but it is not essential for cell division.</text>
</comment>
<dbReference type="GO" id="GO:0030428">
    <property type="term" value="C:cell septum"/>
    <property type="evidence" value="ECO:0007669"/>
    <property type="project" value="TreeGrafter"/>
</dbReference>
<sequence>MSDGNKFTNRGTIEQTPTIKVEIYNQVYNIRSDGDAEYVAQLAEFVDRRMREISSSTLTVDSLKVAILAALHIADELHRLKRLHEQTDAQLAARSAECAEMLDRVLRWKPSLDASSSSGELGA</sequence>
<evidence type="ECO:0000256" key="3">
    <source>
        <dbReference type="ARBA" id="ARBA00022490"/>
    </source>
</evidence>
<dbReference type="GO" id="GO:0005829">
    <property type="term" value="C:cytosol"/>
    <property type="evidence" value="ECO:0007669"/>
    <property type="project" value="TreeGrafter"/>
</dbReference>
<dbReference type="GO" id="GO:0032153">
    <property type="term" value="C:cell division site"/>
    <property type="evidence" value="ECO:0007669"/>
    <property type="project" value="TreeGrafter"/>
</dbReference>
<evidence type="ECO:0000256" key="1">
    <source>
        <dbReference type="ARBA" id="ARBA00004496"/>
    </source>
</evidence>
<dbReference type="SUPFAM" id="SSF102829">
    <property type="entry name" value="Cell division protein ZapA-like"/>
    <property type="match status" value="1"/>
</dbReference>
<dbReference type="Proteomes" id="UP000031518">
    <property type="component" value="Unassembled WGS sequence"/>
</dbReference>
<dbReference type="Gene3D" id="3.30.160.880">
    <property type="entry name" value="Cell division protein ZapA protomer, N-terminal domain"/>
    <property type="match status" value="1"/>
</dbReference>
<proteinExistence type="predicted"/>
<reference evidence="10 11" key="1">
    <citation type="submission" date="2013-12" db="EMBL/GenBank/DDBJ databases">
        <authorList>
            <person name="Stott M."/>
        </authorList>
    </citation>
    <scope>NUCLEOTIDE SEQUENCE [LARGE SCALE GENOMIC DNA]</scope>
    <source>
        <strain evidence="10 11">K22</strain>
    </source>
</reference>
<evidence type="ECO:0000256" key="9">
    <source>
        <dbReference type="ARBA" id="ARBA00033158"/>
    </source>
</evidence>
<dbReference type="PANTHER" id="PTHR34981:SF1">
    <property type="entry name" value="CELL DIVISION PROTEIN ZAPA"/>
    <property type="match status" value="1"/>
</dbReference>